<keyword evidence="1" id="KW-0472">Membrane</keyword>
<dbReference type="EMBL" id="JAAAIN010000510">
    <property type="protein sequence ID" value="KAG0313484.1"/>
    <property type="molecule type" value="Genomic_DNA"/>
</dbReference>
<evidence type="ECO:0000313" key="3">
    <source>
        <dbReference type="Proteomes" id="UP000823405"/>
    </source>
</evidence>
<dbReference type="OrthoDB" id="3063237at2759"/>
<feature type="transmembrane region" description="Helical" evidence="1">
    <location>
        <begin position="87"/>
        <end position="105"/>
    </location>
</feature>
<accession>A0A9P6R658</accession>
<protein>
    <recommendedName>
        <fullName evidence="4">t-SNARE coiled-coil homology domain-containing protein</fullName>
    </recommendedName>
</protein>
<organism evidence="2 3">
    <name type="scientific">Linnemannia gamsii</name>
    <dbReference type="NCBI Taxonomy" id="64522"/>
    <lineage>
        <taxon>Eukaryota</taxon>
        <taxon>Fungi</taxon>
        <taxon>Fungi incertae sedis</taxon>
        <taxon>Mucoromycota</taxon>
        <taxon>Mortierellomycotina</taxon>
        <taxon>Mortierellomycetes</taxon>
        <taxon>Mortierellales</taxon>
        <taxon>Mortierellaceae</taxon>
        <taxon>Linnemannia</taxon>
    </lineage>
</organism>
<dbReference type="AlphaFoldDB" id="A0A9P6R658"/>
<keyword evidence="1" id="KW-1133">Transmembrane helix</keyword>
<keyword evidence="3" id="KW-1185">Reference proteome</keyword>
<proteinExistence type="predicted"/>
<dbReference type="Proteomes" id="UP000823405">
    <property type="component" value="Unassembled WGS sequence"/>
</dbReference>
<evidence type="ECO:0008006" key="4">
    <source>
        <dbReference type="Google" id="ProtNLM"/>
    </source>
</evidence>
<evidence type="ECO:0000313" key="2">
    <source>
        <dbReference type="EMBL" id="KAG0313484.1"/>
    </source>
</evidence>
<evidence type="ECO:0000256" key="1">
    <source>
        <dbReference type="SAM" id="Phobius"/>
    </source>
</evidence>
<sequence>MEELASKVSALNRVTSLTNLNHRRFYADSYEHPADIRKITIDIQNEVHGQHAILDQNSNSFNEFGTSFATTVKKLDVMVSQKLGRSMCWMVSAIVILFFIVYFILARMNSA</sequence>
<gene>
    <name evidence="2" type="ORF">BGZ97_010141</name>
</gene>
<keyword evidence="1" id="KW-0812">Transmembrane</keyword>
<reference evidence="2" key="1">
    <citation type="journal article" date="2020" name="Fungal Divers.">
        <title>Resolving the Mortierellaceae phylogeny through synthesis of multi-gene phylogenetics and phylogenomics.</title>
        <authorList>
            <person name="Vandepol N."/>
            <person name="Liber J."/>
            <person name="Desiro A."/>
            <person name="Na H."/>
            <person name="Kennedy M."/>
            <person name="Barry K."/>
            <person name="Grigoriev I.V."/>
            <person name="Miller A.N."/>
            <person name="O'Donnell K."/>
            <person name="Stajich J.E."/>
            <person name="Bonito G."/>
        </authorList>
    </citation>
    <scope>NUCLEOTIDE SEQUENCE</scope>
    <source>
        <strain evidence="2">NVP60</strain>
    </source>
</reference>
<comment type="caution">
    <text evidence="2">The sequence shown here is derived from an EMBL/GenBank/DDBJ whole genome shotgun (WGS) entry which is preliminary data.</text>
</comment>
<name>A0A9P6R658_9FUNG</name>